<dbReference type="InterPro" id="IPR016047">
    <property type="entry name" value="M23ase_b-sheet_dom"/>
</dbReference>
<dbReference type="SUPFAM" id="SSF51261">
    <property type="entry name" value="Duplicated hybrid motif"/>
    <property type="match status" value="1"/>
</dbReference>
<gene>
    <name evidence="3" type="ORF">JKK62_15820</name>
</gene>
<name>A0A935C7F9_9FIRM</name>
<proteinExistence type="predicted"/>
<keyword evidence="1" id="KW-1133">Transmembrane helix</keyword>
<protein>
    <submittedName>
        <fullName evidence="3">M23 family metallopeptidase</fullName>
    </submittedName>
</protein>
<keyword evidence="4" id="KW-1185">Reference proteome</keyword>
<reference evidence="3" key="1">
    <citation type="submission" date="2021-01" db="EMBL/GenBank/DDBJ databases">
        <title>Genome public.</title>
        <authorList>
            <person name="Liu C."/>
            <person name="Sun Q."/>
        </authorList>
    </citation>
    <scope>NUCLEOTIDE SEQUENCE</scope>
    <source>
        <strain evidence="3">M6</strain>
    </source>
</reference>
<feature type="domain" description="M23ase beta-sheet core" evidence="2">
    <location>
        <begin position="156"/>
        <end position="252"/>
    </location>
</feature>
<dbReference type="GO" id="GO:0004222">
    <property type="term" value="F:metalloendopeptidase activity"/>
    <property type="evidence" value="ECO:0007669"/>
    <property type="project" value="TreeGrafter"/>
</dbReference>
<dbReference type="Proteomes" id="UP000633365">
    <property type="component" value="Unassembled WGS sequence"/>
</dbReference>
<dbReference type="AlphaFoldDB" id="A0A935C7F9"/>
<evidence type="ECO:0000313" key="4">
    <source>
        <dbReference type="Proteomes" id="UP000633365"/>
    </source>
</evidence>
<dbReference type="InterPro" id="IPR050570">
    <property type="entry name" value="Cell_wall_metabolism_enzyme"/>
</dbReference>
<comment type="caution">
    <text evidence="3">The sequence shown here is derived from an EMBL/GenBank/DDBJ whole genome shotgun (WGS) entry which is preliminary data.</text>
</comment>
<evidence type="ECO:0000259" key="2">
    <source>
        <dbReference type="Pfam" id="PF01551"/>
    </source>
</evidence>
<keyword evidence="1" id="KW-0812">Transmembrane</keyword>
<organism evidence="3 4">
    <name type="scientific">Ruminococcus difficilis</name>
    <dbReference type="NCBI Taxonomy" id="2763069"/>
    <lineage>
        <taxon>Bacteria</taxon>
        <taxon>Bacillati</taxon>
        <taxon>Bacillota</taxon>
        <taxon>Clostridia</taxon>
        <taxon>Eubacteriales</taxon>
        <taxon>Oscillospiraceae</taxon>
        <taxon>Ruminococcus</taxon>
    </lineage>
</organism>
<dbReference type="InterPro" id="IPR011055">
    <property type="entry name" value="Dup_hybrid_motif"/>
</dbReference>
<keyword evidence="1" id="KW-0472">Membrane</keyword>
<accession>A0A935C7F9</accession>
<dbReference type="PANTHER" id="PTHR21666:SF270">
    <property type="entry name" value="MUREIN HYDROLASE ACTIVATOR ENVC"/>
    <property type="match status" value="1"/>
</dbReference>
<dbReference type="RefSeq" id="WP_201428772.1">
    <property type="nucleotide sequence ID" value="NZ_JAEQMG010000175.1"/>
</dbReference>
<evidence type="ECO:0000313" key="3">
    <source>
        <dbReference type="EMBL" id="MBK6090093.1"/>
    </source>
</evidence>
<dbReference type="PANTHER" id="PTHR21666">
    <property type="entry name" value="PEPTIDASE-RELATED"/>
    <property type="match status" value="1"/>
</dbReference>
<sequence length="260" mass="28482">MKNYRHAKAKRPTERVSFYIALSICMMAVGFAVWTAYSTLSDTTDPSDNTYFSSLSTENAAVGQEMTGVTVEATETVTEPPTEEPTEEMTEPARKLVISETKPTEAKSANQNMGSDQLQAVLNVENSLIYPVKSGQVTKPYSEDAVYSKTLRDYRAHVGCDFAADEDENVYAMCDGTVSDISVSELYGVIIEVDCGDCYVYYCGLDSQLTVEKGQQLSTGDTIGTVAQIPCENEDEPHVHIEIRSGNRTIDPLSVIESDS</sequence>
<dbReference type="Gene3D" id="2.70.70.10">
    <property type="entry name" value="Glucose Permease (Domain IIA)"/>
    <property type="match status" value="1"/>
</dbReference>
<feature type="transmembrane region" description="Helical" evidence="1">
    <location>
        <begin position="16"/>
        <end position="37"/>
    </location>
</feature>
<dbReference type="Pfam" id="PF01551">
    <property type="entry name" value="Peptidase_M23"/>
    <property type="match status" value="1"/>
</dbReference>
<evidence type="ECO:0000256" key="1">
    <source>
        <dbReference type="SAM" id="Phobius"/>
    </source>
</evidence>
<dbReference type="EMBL" id="JAEQMG010000175">
    <property type="protein sequence ID" value="MBK6090093.1"/>
    <property type="molecule type" value="Genomic_DNA"/>
</dbReference>
<dbReference type="CDD" id="cd12797">
    <property type="entry name" value="M23_peptidase"/>
    <property type="match status" value="1"/>
</dbReference>